<reference evidence="3" key="1">
    <citation type="submission" date="2022-01" db="EMBL/GenBank/DDBJ databases">
        <authorList>
            <person name="King R."/>
        </authorList>
    </citation>
    <scope>NUCLEOTIDE SEQUENCE</scope>
</reference>
<name>A0A9N9QJK5_9CUCU</name>
<organism evidence="3 4">
    <name type="scientific">Ceutorhynchus assimilis</name>
    <name type="common">cabbage seed weevil</name>
    <dbReference type="NCBI Taxonomy" id="467358"/>
    <lineage>
        <taxon>Eukaryota</taxon>
        <taxon>Metazoa</taxon>
        <taxon>Ecdysozoa</taxon>
        <taxon>Arthropoda</taxon>
        <taxon>Hexapoda</taxon>
        <taxon>Insecta</taxon>
        <taxon>Pterygota</taxon>
        <taxon>Neoptera</taxon>
        <taxon>Endopterygota</taxon>
        <taxon>Coleoptera</taxon>
        <taxon>Polyphaga</taxon>
        <taxon>Cucujiformia</taxon>
        <taxon>Curculionidae</taxon>
        <taxon>Ceutorhynchinae</taxon>
        <taxon>Ceutorhynchus</taxon>
    </lineage>
</organism>
<dbReference type="AlphaFoldDB" id="A0A9N9QJK5"/>
<evidence type="ECO:0000259" key="2">
    <source>
        <dbReference type="SMART" id="SM00737"/>
    </source>
</evidence>
<evidence type="ECO:0000256" key="1">
    <source>
        <dbReference type="SAM" id="SignalP"/>
    </source>
</evidence>
<keyword evidence="1" id="KW-0732">Signal</keyword>
<dbReference type="SMART" id="SM00737">
    <property type="entry name" value="ML"/>
    <property type="match status" value="1"/>
</dbReference>
<dbReference type="Pfam" id="PF02221">
    <property type="entry name" value="E1_DerP2_DerF2"/>
    <property type="match status" value="1"/>
</dbReference>
<feature type="chain" id="PRO_5040195995" description="MD-2-related lipid-recognition domain-containing protein" evidence="1">
    <location>
        <begin position="19"/>
        <end position="148"/>
    </location>
</feature>
<evidence type="ECO:0000313" key="4">
    <source>
        <dbReference type="Proteomes" id="UP001152799"/>
    </source>
</evidence>
<evidence type="ECO:0000313" key="3">
    <source>
        <dbReference type="EMBL" id="CAG9773174.1"/>
    </source>
</evidence>
<dbReference type="InterPro" id="IPR014756">
    <property type="entry name" value="Ig_E-set"/>
</dbReference>
<dbReference type="OrthoDB" id="6489092at2759"/>
<dbReference type="InterPro" id="IPR003172">
    <property type="entry name" value="ML_dom"/>
</dbReference>
<feature type="domain" description="MD-2-related lipid-recognition" evidence="2">
    <location>
        <begin position="22"/>
        <end position="145"/>
    </location>
</feature>
<protein>
    <recommendedName>
        <fullName evidence="2">MD-2-related lipid-recognition domain-containing protein</fullName>
    </recommendedName>
</protein>
<keyword evidence="4" id="KW-1185">Reference proteome</keyword>
<accession>A0A9N9QJK5</accession>
<sequence>MFNNKICFILATISFVVGDIEFMDCGSDVFVDHVEIDGCVESPCPIVRGKTYDVYITPVHLDPRVDSIEVETYIQVWGAYFLLQSACTNPCGTACPLRQPVDMPRLKFTIEFPRTLHRNPAELHIVAKLKNRIRITSEICVSVGVELF</sequence>
<proteinExistence type="predicted"/>
<feature type="signal peptide" evidence="1">
    <location>
        <begin position="1"/>
        <end position="18"/>
    </location>
</feature>
<gene>
    <name evidence="3" type="ORF">CEUTPL_LOCUS13572</name>
</gene>
<dbReference type="SUPFAM" id="SSF81296">
    <property type="entry name" value="E set domains"/>
    <property type="match status" value="1"/>
</dbReference>
<dbReference type="EMBL" id="OU892285">
    <property type="protein sequence ID" value="CAG9773174.1"/>
    <property type="molecule type" value="Genomic_DNA"/>
</dbReference>
<dbReference type="Gene3D" id="2.60.40.770">
    <property type="match status" value="1"/>
</dbReference>
<dbReference type="Proteomes" id="UP001152799">
    <property type="component" value="Chromosome 9"/>
</dbReference>